<keyword evidence="2" id="KW-1185">Reference proteome</keyword>
<proteinExistence type="predicted"/>
<name>A0A5S9ER10_9CAUD</name>
<evidence type="ECO:0000313" key="2">
    <source>
        <dbReference type="Proteomes" id="UP000422648"/>
    </source>
</evidence>
<dbReference type="GeneID" id="55802933"/>
<protein>
    <submittedName>
        <fullName evidence="1">Uncharacterized protein</fullName>
    </submittedName>
</protein>
<dbReference type="KEGG" id="vg:55802933"/>
<reference evidence="1 2" key="1">
    <citation type="journal article" date="2019" name="Arch. Virol.">
        <title>A novel jumbo Tenacibaculum maritimum lytic phage with head-fiber-like appendages.</title>
        <authorList>
            <person name="Kawato Y."/>
            <person name="Istiqomah I."/>
            <person name="Gaafar A.Y."/>
            <person name="Hanaoka M."/>
            <person name="Ishimaru K."/>
            <person name="Yasuike M."/>
            <person name="Nishiki I."/>
            <person name="Nakamura Y."/>
            <person name="Fujiwara A."/>
            <person name="Nakai T."/>
        </authorList>
    </citation>
    <scope>NUCLEOTIDE SEQUENCE [LARGE SCALE GENOMIC DNA]</scope>
    <source>
        <strain evidence="1 2">PTm1</strain>
    </source>
</reference>
<accession>A0A5S9ER10</accession>
<dbReference type="EMBL" id="AP019524">
    <property type="protein sequence ID" value="BBI90520.1"/>
    <property type="molecule type" value="Genomic_DNA"/>
</dbReference>
<dbReference type="RefSeq" id="YP_009873812.1">
    <property type="nucleotide sequence ID" value="NC_049340.1"/>
</dbReference>
<dbReference type="Proteomes" id="UP000422648">
    <property type="component" value="Segment"/>
</dbReference>
<sequence length="44" mass="5237">MLPLPIFAIFLRYVDTLKGTLTEFDILKMSWKDRLKIWLIKVLG</sequence>
<organism evidence="1 2">
    <name type="scientific">Tenacibaculum phage PTm1</name>
    <dbReference type="NCBI Taxonomy" id="2547425"/>
    <lineage>
        <taxon>Viruses</taxon>
        <taxon>Duplodnaviria</taxon>
        <taxon>Heunggongvirae</taxon>
        <taxon>Uroviricota</taxon>
        <taxon>Caudoviricetes</taxon>
        <taxon>Shirahamavirus</taxon>
        <taxon>Shirahamavirus PTm1</taxon>
    </lineage>
</organism>
<evidence type="ECO:0000313" key="1">
    <source>
        <dbReference type="EMBL" id="BBI90520.1"/>
    </source>
</evidence>